<gene>
    <name evidence="5" type="ORF">F2Q69_00004999</name>
</gene>
<dbReference type="Proteomes" id="UP000712600">
    <property type="component" value="Unassembled WGS sequence"/>
</dbReference>
<evidence type="ECO:0000313" key="5">
    <source>
        <dbReference type="EMBL" id="KAF3507680.1"/>
    </source>
</evidence>
<dbReference type="InterPro" id="IPR027443">
    <property type="entry name" value="IPNS-like_sf"/>
</dbReference>
<name>A0A8S9NY87_BRACR</name>
<evidence type="ECO:0000259" key="4">
    <source>
        <dbReference type="Pfam" id="PF14226"/>
    </source>
</evidence>
<dbReference type="InterPro" id="IPR044861">
    <property type="entry name" value="IPNS-like_FE2OG_OXY"/>
</dbReference>
<evidence type="ECO:0000259" key="3">
    <source>
        <dbReference type="Pfam" id="PF03171"/>
    </source>
</evidence>
<dbReference type="InterPro" id="IPR050295">
    <property type="entry name" value="Plant_2OG-oxidoreductases"/>
</dbReference>
<evidence type="ECO:0008006" key="7">
    <source>
        <dbReference type="Google" id="ProtNLM"/>
    </source>
</evidence>
<dbReference type="SUPFAM" id="SSF51197">
    <property type="entry name" value="Clavaminate synthase-like"/>
    <property type="match status" value="2"/>
</dbReference>
<comment type="caution">
    <text evidence="5">The sequence shown here is derived from an EMBL/GenBank/DDBJ whole genome shotgun (WGS) entry which is preliminary data.</text>
</comment>
<protein>
    <recommendedName>
        <fullName evidence="7">Fe2OG dioxygenase domain-containing protein</fullName>
    </recommendedName>
</protein>
<dbReference type="AlphaFoldDB" id="A0A8S9NY87"/>
<sequence>MEVKRYQPTSPPSETIPIVDLSNPAEELVSRAVVKASQEWGVFHVVNHGISMDLIQRLKEVGKQFFELPEKEKKAVAKPDDSQDFEGYTRNLKYTEGEVWADNLFHRILPQSCINYKYWPRNPPEYREVIEEYTKETKKLSERLLGFLSEGLGLRHEALKEGLGGEKSEYVLRINNFPPNPQPDATLGLPEHTDIVALALIVTNEVPGLQVFHEGHWFDVHVSLPHLQTLVATVIDFAWEEMGVSVVSLPQSKPDLCSSLAVGLVCASFLVDVFCFCQRLPLSLSGLSDIVASSVLALDDSRFRLVIAACASSLATNRSSSGLHFASLFPCAFSSRAVMLTVQVDRVFGLRLLGLCALVASSVLSRIGLVLGGMNAYLSSLSRLSSCPHLEALGLAHSKRFLGSFYFCRLSNGKYKNVLHRVTVDKEKQRMSWPVFVDANPDVVIRPLPELITGVNPSMFKSIICKDFKYRRLYKLPVD</sequence>
<dbReference type="Pfam" id="PF03171">
    <property type="entry name" value="2OG-FeII_Oxy"/>
    <property type="match status" value="2"/>
</dbReference>
<proteinExistence type="predicted"/>
<dbReference type="Pfam" id="PF14226">
    <property type="entry name" value="DIOX_N"/>
    <property type="match status" value="1"/>
</dbReference>
<dbReference type="EMBL" id="QGKX02001521">
    <property type="protein sequence ID" value="KAF3507680.1"/>
    <property type="molecule type" value="Genomic_DNA"/>
</dbReference>
<evidence type="ECO:0000256" key="2">
    <source>
        <dbReference type="ARBA" id="ARBA00023004"/>
    </source>
</evidence>
<feature type="domain" description="Isopenicillin N synthase-like Fe(2+) 2OG dioxygenase" evidence="3">
    <location>
        <begin position="169"/>
        <end position="222"/>
    </location>
</feature>
<evidence type="ECO:0000256" key="1">
    <source>
        <dbReference type="ARBA" id="ARBA00022723"/>
    </source>
</evidence>
<evidence type="ECO:0000313" key="6">
    <source>
        <dbReference type="Proteomes" id="UP000712600"/>
    </source>
</evidence>
<reference evidence="5" key="1">
    <citation type="submission" date="2019-12" db="EMBL/GenBank/DDBJ databases">
        <title>Genome sequencing and annotation of Brassica cretica.</title>
        <authorList>
            <person name="Studholme D.J."/>
            <person name="Sarris P."/>
        </authorList>
    </citation>
    <scope>NUCLEOTIDE SEQUENCE</scope>
    <source>
        <strain evidence="5">PFS-109/04</strain>
        <tissue evidence="5">Leaf</tissue>
    </source>
</reference>
<dbReference type="InterPro" id="IPR026992">
    <property type="entry name" value="DIOX_N"/>
</dbReference>
<feature type="domain" description="Non-haem dioxygenase N-terminal" evidence="4">
    <location>
        <begin position="16"/>
        <end position="120"/>
    </location>
</feature>
<dbReference type="PANTHER" id="PTHR47991">
    <property type="entry name" value="OXOGLUTARATE/IRON-DEPENDENT DIOXYGENASE"/>
    <property type="match status" value="1"/>
</dbReference>
<feature type="domain" description="Isopenicillin N synthase-like Fe(2+) 2OG dioxygenase" evidence="3">
    <location>
        <begin position="407"/>
        <end position="437"/>
    </location>
</feature>
<dbReference type="Gene3D" id="2.60.120.330">
    <property type="entry name" value="B-lactam Antibiotic, Isopenicillin N Synthase, Chain"/>
    <property type="match status" value="2"/>
</dbReference>
<keyword evidence="2" id="KW-0408">Iron</keyword>
<organism evidence="5 6">
    <name type="scientific">Brassica cretica</name>
    <name type="common">Mustard</name>
    <dbReference type="NCBI Taxonomy" id="69181"/>
    <lineage>
        <taxon>Eukaryota</taxon>
        <taxon>Viridiplantae</taxon>
        <taxon>Streptophyta</taxon>
        <taxon>Embryophyta</taxon>
        <taxon>Tracheophyta</taxon>
        <taxon>Spermatophyta</taxon>
        <taxon>Magnoliopsida</taxon>
        <taxon>eudicotyledons</taxon>
        <taxon>Gunneridae</taxon>
        <taxon>Pentapetalae</taxon>
        <taxon>rosids</taxon>
        <taxon>malvids</taxon>
        <taxon>Brassicales</taxon>
        <taxon>Brassicaceae</taxon>
        <taxon>Brassiceae</taxon>
        <taxon>Brassica</taxon>
    </lineage>
</organism>
<dbReference type="GO" id="GO:0046872">
    <property type="term" value="F:metal ion binding"/>
    <property type="evidence" value="ECO:0007669"/>
    <property type="project" value="UniProtKB-KW"/>
</dbReference>
<keyword evidence="1" id="KW-0479">Metal-binding</keyword>
<accession>A0A8S9NY87</accession>